<organism evidence="2 3">
    <name type="scientific">Geobacillus subterraneus</name>
    <dbReference type="NCBI Taxonomy" id="129338"/>
    <lineage>
        <taxon>Bacteria</taxon>
        <taxon>Bacillati</taxon>
        <taxon>Bacillota</taxon>
        <taxon>Bacilli</taxon>
        <taxon>Bacillales</taxon>
        <taxon>Anoxybacillaceae</taxon>
        <taxon>Geobacillus</taxon>
    </lineage>
</organism>
<evidence type="ECO:0000313" key="2">
    <source>
        <dbReference type="EMBL" id="BBW99024.1"/>
    </source>
</evidence>
<reference evidence="3" key="1">
    <citation type="journal article" date="2020" name="Microbiol. Resour. Announc.">
        <title>Complete Genome Sequence of Geobacillus sp. Strain E55-1, Isolated from Mine Geyser in Japan.</title>
        <authorList>
            <person name="Miyazaki K."/>
            <person name="Hase E."/>
            <person name="Tokito N."/>
        </authorList>
    </citation>
    <scope>NUCLEOTIDE SEQUENCE [LARGE SCALE GENOMIC DNA]</scope>
    <source>
        <strain evidence="3">E55-1</strain>
        <plasmid evidence="3">pGspE55-2</plasmid>
    </source>
</reference>
<feature type="domain" description="Antitoxin SocA-like Panacea" evidence="1">
    <location>
        <begin position="36"/>
        <end position="115"/>
    </location>
</feature>
<evidence type="ECO:0000313" key="3">
    <source>
        <dbReference type="Proteomes" id="UP000501421"/>
    </source>
</evidence>
<geneLocation type="plasmid" evidence="2 3">
    <name>pGspE55-2</name>
</geneLocation>
<dbReference type="EMBL" id="AP022559">
    <property type="protein sequence ID" value="BBW99024.1"/>
    <property type="molecule type" value="Genomic_DNA"/>
</dbReference>
<protein>
    <recommendedName>
        <fullName evidence="1">Antitoxin SocA-like Panacea domain-containing protein</fullName>
    </recommendedName>
</protein>
<dbReference type="RefSeq" id="WP_172418991.1">
    <property type="nucleotide sequence ID" value="NZ_AP022559.1"/>
</dbReference>
<keyword evidence="2" id="KW-0614">Plasmid</keyword>
<dbReference type="Proteomes" id="UP000501421">
    <property type="component" value="Plasmid pGspE55-2"/>
</dbReference>
<sequence>MGRDILDIASALRDMYLSVFGLSEEESDLTEMKMHKLLYFAQKIHYKHFGEWLFDDEFEGWIHGPVNRKVRATFMYLPPFDGELTPEEEYTLREVIYDYGRYTAGYLRNLSHQETAYKISREGLQEDEPGNRVISKNDMILDMFESDDDTLFEDCEVR</sequence>
<name>A0A679G1Q5_9BACL</name>
<accession>A0A679G1Q5</accession>
<dbReference type="InterPro" id="IPR025272">
    <property type="entry name" value="SocA_Panacea"/>
</dbReference>
<dbReference type="AlphaFoldDB" id="A0A679G1Q5"/>
<gene>
    <name evidence="2" type="ORF">GsuE55_38570</name>
</gene>
<evidence type="ECO:0000259" key="1">
    <source>
        <dbReference type="Pfam" id="PF13274"/>
    </source>
</evidence>
<dbReference type="Pfam" id="PF13274">
    <property type="entry name" value="SocA_Panacea"/>
    <property type="match status" value="1"/>
</dbReference>
<proteinExistence type="predicted"/>
<keyword evidence="3" id="KW-1185">Reference proteome</keyword>